<feature type="transmembrane region" description="Helical" evidence="3">
    <location>
        <begin position="6"/>
        <end position="27"/>
    </location>
</feature>
<evidence type="ECO:0000313" key="5">
    <source>
        <dbReference type="EMBL" id="MFC3228422.1"/>
    </source>
</evidence>
<feature type="transmembrane region" description="Helical" evidence="3">
    <location>
        <begin position="34"/>
        <end position="54"/>
    </location>
</feature>
<dbReference type="PANTHER" id="PTHR45138">
    <property type="entry name" value="REGULATORY COMPONENTS OF SENSORY TRANSDUCTION SYSTEM"/>
    <property type="match status" value="1"/>
</dbReference>
<dbReference type="RefSeq" id="WP_379901515.1">
    <property type="nucleotide sequence ID" value="NZ_JBHRTR010000028.1"/>
</dbReference>
<feature type="transmembrane region" description="Helical" evidence="3">
    <location>
        <begin position="113"/>
        <end position="136"/>
    </location>
</feature>
<evidence type="ECO:0000256" key="1">
    <source>
        <dbReference type="ARBA" id="ARBA00012528"/>
    </source>
</evidence>
<keyword evidence="3" id="KW-0472">Membrane</keyword>
<dbReference type="EMBL" id="JBHRTR010000028">
    <property type="protein sequence ID" value="MFC3228422.1"/>
    <property type="molecule type" value="Genomic_DNA"/>
</dbReference>
<dbReference type="InterPro" id="IPR050469">
    <property type="entry name" value="Diguanylate_Cyclase"/>
</dbReference>
<protein>
    <recommendedName>
        <fullName evidence="1">diguanylate cyclase</fullName>
        <ecNumber evidence="1">2.7.7.65</ecNumber>
    </recommendedName>
</protein>
<keyword evidence="6" id="KW-1185">Reference proteome</keyword>
<dbReference type="EC" id="2.7.7.65" evidence="1"/>
<dbReference type="InterPro" id="IPR029787">
    <property type="entry name" value="Nucleotide_cyclase"/>
</dbReference>
<dbReference type="NCBIfam" id="TIGR00254">
    <property type="entry name" value="GGDEF"/>
    <property type="match status" value="1"/>
</dbReference>
<organism evidence="5 6">
    <name type="scientific">Marinibaculum pumilum</name>
    <dbReference type="NCBI Taxonomy" id="1766165"/>
    <lineage>
        <taxon>Bacteria</taxon>
        <taxon>Pseudomonadati</taxon>
        <taxon>Pseudomonadota</taxon>
        <taxon>Alphaproteobacteria</taxon>
        <taxon>Rhodospirillales</taxon>
        <taxon>Rhodospirillaceae</taxon>
        <taxon>Marinibaculum</taxon>
    </lineage>
</organism>
<comment type="caution">
    <text evidence="5">The sequence shown here is derived from an EMBL/GenBank/DDBJ whole genome shotgun (WGS) entry which is preliminary data.</text>
</comment>
<dbReference type="InterPro" id="IPR000160">
    <property type="entry name" value="GGDEF_dom"/>
</dbReference>
<name>A0ABV7L2C1_9PROT</name>
<comment type="catalytic activity">
    <reaction evidence="2">
        <text>2 GTP = 3',3'-c-di-GMP + 2 diphosphate</text>
        <dbReference type="Rhea" id="RHEA:24898"/>
        <dbReference type="ChEBI" id="CHEBI:33019"/>
        <dbReference type="ChEBI" id="CHEBI:37565"/>
        <dbReference type="ChEBI" id="CHEBI:58805"/>
        <dbReference type="EC" id="2.7.7.65"/>
    </reaction>
</comment>
<feature type="transmembrane region" description="Helical" evidence="3">
    <location>
        <begin position="157"/>
        <end position="176"/>
    </location>
</feature>
<proteinExistence type="predicted"/>
<evidence type="ECO:0000256" key="3">
    <source>
        <dbReference type="SAM" id="Phobius"/>
    </source>
</evidence>
<dbReference type="SUPFAM" id="SSF55073">
    <property type="entry name" value="Nucleotide cyclase"/>
    <property type="match status" value="1"/>
</dbReference>
<keyword evidence="3" id="KW-1133">Transmembrane helix</keyword>
<feature type="domain" description="GGDEF" evidence="4">
    <location>
        <begin position="251"/>
        <end position="386"/>
    </location>
</feature>
<evidence type="ECO:0000256" key="2">
    <source>
        <dbReference type="ARBA" id="ARBA00034247"/>
    </source>
</evidence>
<gene>
    <name evidence="5" type="ORF">ACFOGJ_14355</name>
</gene>
<feature type="transmembrane region" description="Helical" evidence="3">
    <location>
        <begin position="91"/>
        <end position="107"/>
    </location>
</feature>
<dbReference type="Gene3D" id="3.30.70.270">
    <property type="match status" value="1"/>
</dbReference>
<dbReference type="SMART" id="SM00267">
    <property type="entry name" value="GGDEF"/>
    <property type="match status" value="1"/>
</dbReference>
<dbReference type="Proteomes" id="UP001595528">
    <property type="component" value="Unassembled WGS sequence"/>
</dbReference>
<dbReference type="InterPro" id="IPR043128">
    <property type="entry name" value="Rev_trsase/Diguanyl_cyclase"/>
</dbReference>
<accession>A0ABV7L2C1</accession>
<keyword evidence="3" id="KW-0812">Transmembrane</keyword>
<reference evidence="6" key="1">
    <citation type="journal article" date="2019" name="Int. J. Syst. Evol. Microbiol.">
        <title>The Global Catalogue of Microorganisms (GCM) 10K type strain sequencing project: providing services to taxonomists for standard genome sequencing and annotation.</title>
        <authorList>
            <consortium name="The Broad Institute Genomics Platform"/>
            <consortium name="The Broad Institute Genome Sequencing Center for Infectious Disease"/>
            <person name="Wu L."/>
            <person name="Ma J."/>
        </authorList>
    </citation>
    <scope>NUCLEOTIDE SEQUENCE [LARGE SCALE GENOMIC DNA]</scope>
    <source>
        <strain evidence="6">KCTC 42964</strain>
    </source>
</reference>
<dbReference type="PANTHER" id="PTHR45138:SF9">
    <property type="entry name" value="DIGUANYLATE CYCLASE DGCM-RELATED"/>
    <property type="match status" value="1"/>
</dbReference>
<sequence>MLDYITALVILAAAALTVGAGLLVAWLRDRAASSFLWWATGFGATAIGLALVAAHPLPDIVTVGLANLLLLLAFAGWIWGARRLDGLSLRPEALLPAATWLLSIAVPELRETFFLRFALLNTGSAIGYVLLARAIWPRPAAAAAALPAGSSRRPMALFLLLAGIWSLAIAGAGLWLRPPALGGFPIAWLDGIVEVLILLVIVIYGARLVRERVEMRLRVLADTDPLTGVLNRRGLGERLERLLARAREPGGALALLMFDLDHFKRVNDSFGHETGDLVLQAFCRRAEAQLRPDDLFGRLGGEEFAAVLQVQDIGQAQEVAERIRLALARAPVEAAGRRVPVTVSVGVALLQPGAETAMAARPFEVADSALYAAKAGGRNRVELAGAPAG</sequence>
<dbReference type="PROSITE" id="PS50887">
    <property type="entry name" value="GGDEF"/>
    <property type="match status" value="1"/>
</dbReference>
<dbReference type="Pfam" id="PF00990">
    <property type="entry name" value="GGDEF"/>
    <property type="match status" value="1"/>
</dbReference>
<dbReference type="CDD" id="cd01949">
    <property type="entry name" value="GGDEF"/>
    <property type="match status" value="1"/>
</dbReference>
<feature type="transmembrane region" description="Helical" evidence="3">
    <location>
        <begin position="188"/>
        <end position="209"/>
    </location>
</feature>
<feature type="transmembrane region" description="Helical" evidence="3">
    <location>
        <begin position="60"/>
        <end position="79"/>
    </location>
</feature>
<evidence type="ECO:0000313" key="6">
    <source>
        <dbReference type="Proteomes" id="UP001595528"/>
    </source>
</evidence>
<evidence type="ECO:0000259" key="4">
    <source>
        <dbReference type="PROSITE" id="PS50887"/>
    </source>
</evidence>